<gene>
    <name evidence="1" type="ORF">Nekkels1_30</name>
</gene>
<evidence type="ECO:0000313" key="2">
    <source>
        <dbReference type="Proteomes" id="UP000693689"/>
    </source>
</evidence>
<evidence type="ECO:0000313" key="1">
    <source>
        <dbReference type="EMBL" id="QQO97031.1"/>
    </source>
</evidence>
<dbReference type="EMBL" id="MT732443">
    <property type="protein sequence ID" value="QQO97031.1"/>
    <property type="molecule type" value="Genomic_DNA"/>
</dbReference>
<name>A0A8E4UXF8_9CAUD</name>
<accession>A0A8E4UXF8</accession>
<proteinExistence type="predicted"/>
<dbReference type="Proteomes" id="UP000693689">
    <property type="component" value="Segment"/>
</dbReference>
<keyword evidence="2" id="KW-1185">Reference proteome</keyword>
<reference evidence="1 2" key="1">
    <citation type="submission" date="2020-07" db="EMBL/GenBank/DDBJ databases">
        <title>Highly diverse flavobacterial phages as mortality factor during North Sea spring blooms.</title>
        <authorList>
            <person name="Bartlau N."/>
            <person name="Wichels A."/>
            <person name="Krohne G."/>
            <person name="Adriaenssens E.M."/>
            <person name="Heins A."/>
            <person name="Fuchs B.M."/>
            <person name="Amann R."/>
            <person name="Moraru C."/>
        </authorList>
    </citation>
    <scope>NUCLEOTIDE SEQUENCE [LARGE SCALE GENOMIC DNA]</scope>
</reference>
<sequence length="100" mass="11184">MKGKYLINTDAYFIAPDGREYKAVYGEVEILNDTFLGVKTNARSANWFAKVGTEDNHVIIAGCQIHYATKTTKEVNRGKGMGWDEVGVESSLPCRIYFAE</sequence>
<organism evidence="1 2">
    <name type="scientific">Cellulophaga phage Nekkels_1</name>
    <dbReference type="NCBI Taxonomy" id="2745692"/>
    <lineage>
        <taxon>Viruses</taxon>
        <taxon>Duplodnaviria</taxon>
        <taxon>Heunggongvirae</taxon>
        <taxon>Uroviricota</taxon>
        <taxon>Caudoviricetes</taxon>
        <taxon>Assiduviridae</taxon>
        <taxon>Nekkelsvirus</taxon>
        <taxon>Nekkelsvirus Nekkels</taxon>
    </lineage>
</organism>
<protein>
    <submittedName>
        <fullName evidence="1">Uncharacterized protein</fullName>
    </submittedName>
</protein>